<dbReference type="Gene3D" id="3.40.30.10">
    <property type="entry name" value="Glutaredoxin"/>
    <property type="match status" value="1"/>
</dbReference>
<feature type="domain" description="ABC-type uncharacterised transport system" evidence="3">
    <location>
        <begin position="257"/>
        <end position="464"/>
    </location>
</feature>
<name>A0ABR7PEZ4_9FIRM</name>
<feature type="domain" description="DUF7088" evidence="4">
    <location>
        <begin position="113"/>
        <end position="196"/>
    </location>
</feature>
<gene>
    <name evidence="5" type="ORF">H8712_15440</name>
</gene>
<dbReference type="Pfam" id="PF23357">
    <property type="entry name" value="DUF7088"/>
    <property type="match status" value="1"/>
</dbReference>
<keyword evidence="2" id="KW-0472">Membrane</keyword>
<accession>A0ABR7PEZ4</accession>
<evidence type="ECO:0000259" key="4">
    <source>
        <dbReference type="Pfam" id="PF23357"/>
    </source>
</evidence>
<dbReference type="InterPro" id="IPR055396">
    <property type="entry name" value="DUF7088"/>
</dbReference>
<dbReference type="RefSeq" id="WP_187559277.1">
    <property type="nucleotide sequence ID" value="NZ_JACRTP010000011.1"/>
</dbReference>
<feature type="transmembrane region" description="Helical" evidence="2">
    <location>
        <begin position="77"/>
        <end position="98"/>
    </location>
</feature>
<sequence>MKTNNENKELNKDSNKDLNKDLNKGSNEDLNKESNKDVTKKTNKESNGKKFKKIDFKELRKKSKEKRIQNKKNLKHGSYSMGAITIFIAIIVVLNLVLQEVPSKYREIDLSTQKLYSIGDQTKKVLKKLDKDVEIYYIAQSGSESSDIQKLLEKYEEGSDHIKVEQKDPAVNPKFVSQYTSDGVSNNSVIVVCGDKNKVIDNNSLYETTVNYQTYSNEVTGFDGEGQITSAINYVTSDSMPVMYTLEGHDEATMSDTLKDTIQKANIDIQSLNLLTMDSVPDDADILFIFAPAKDISEDEASKIISYLENGGKALIVSNYSSEEMPNFASVLENYGVKTAGGIVLEGDTNHYISQNPSYLLPNIESNDITSSLSSGSRYILMPLAQGIVKSDNYRDSLEITDILTTSDGSYSKVNVEDMQTMEKESDDIDGPFAVGVSITENLDDEKETQIVYYSSEALFNDQMNTMVSGANYELISASVNWMCESEEDSNTISIASKSYDTSTLTIPAADASFWSIFVTAVVPVVILVIGGGIWMKRRKQ</sequence>
<evidence type="ECO:0000256" key="1">
    <source>
        <dbReference type="SAM" id="MobiDB-lite"/>
    </source>
</evidence>
<dbReference type="InterPro" id="IPR019196">
    <property type="entry name" value="ABC_transp_unknown"/>
</dbReference>
<feature type="region of interest" description="Disordered" evidence="1">
    <location>
        <begin position="1"/>
        <end position="49"/>
    </location>
</feature>
<keyword evidence="2" id="KW-1133">Transmembrane helix</keyword>
<keyword evidence="6" id="KW-1185">Reference proteome</keyword>
<keyword evidence="2" id="KW-0812">Transmembrane</keyword>
<dbReference type="Pfam" id="PF09822">
    <property type="entry name" value="ABC_transp_aux"/>
    <property type="match status" value="1"/>
</dbReference>
<protein>
    <submittedName>
        <fullName evidence="5">Gldg family protein</fullName>
    </submittedName>
</protein>
<evidence type="ECO:0000256" key="2">
    <source>
        <dbReference type="SAM" id="Phobius"/>
    </source>
</evidence>
<proteinExistence type="predicted"/>
<organism evidence="5 6">
    <name type="scientific">Blautia stercoris</name>
    <dbReference type="NCBI Taxonomy" id="871664"/>
    <lineage>
        <taxon>Bacteria</taxon>
        <taxon>Bacillati</taxon>
        <taxon>Bacillota</taxon>
        <taxon>Clostridia</taxon>
        <taxon>Lachnospirales</taxon>
        <taxon>Lachnospiraceae</taxon>
        <taxon>Blautia</taxon>
    </lineage>
</organism>
<evidence type="ECO:0000259" key="3">
    <source>
        <dbReference type="Pfam" id="PF09822"/>
    </source>
</evidence>
<evidence type="ECO:0000313" key="6">
    <source>
        <dbReference type="Proteomes" id="UP000661649"/>
    </source>
</evidence>
<dbReference type="EMBL" id="JACRTP010000011">
    <property type="protein sequence ID" value="MBC8629977.1"/>
    <property type="molecule type" value="Genomic_DNA"/>
</dbReference>
<evidence type="ECO:0000313" key="5">
    <source>
        <dbReference type="EMBL" id="MBC8629977.1"/>
    </source>
</evidence>
<dbReference type="Proteomes" id="UP000661649">
    <property type="component" value="Unassembled WGS sequence"/>
</dbReference>
<reference evidence="5 6" key="1">
    <citation type="submission" date="2020-08" db="EMBL/GenBank/DDBJ databases">
        <title>Genome public.</title>
        <authorList>
            <person name="Liu C."/>
            <person name="Sun Q."/>
        </authorList>
    </citation>
    <scope>NUCLEOTIDE SEQUENCE [LARGE SCALE GENOMIC DNA]</scope>
    <source>
        <strain evidence="5 6">3_YM_SP_D4_24.mj</strain>
    </source>
</reference>
<feature type="transmembrane region" description="Helical" evidence="2">
    <location>
        <begin position="514"/>
        <end position="536"/>
    </location>
</feature>
<comment type="caution">
    <text evidence="5">The sequence shown here is derived from an EMBL/GenBank/DDBJ whole genome shotgun (WGS) entry which is preliminary data.</text>
</comment>